<dbReference type="GO" id="GO:0016491">
    <property type="term" value="F:oxidoreductase activity"/>
    <property type="evidence" value="ECO:0007669"/>
    <property type="project" value="InterPro"/>
</dbReference>
<dbReference type="RefSeq" id="WP_145375862.1">
    <property type="nucleotide sequence ID" value="NZ_CP036270.1"/>
</dbReference>
<reference evidence="2 3" key="1">
    <citation type="submission" date="2019-02" db="EMBL/GenBank/DDBJ databases">
        <title>Deep-cultivation of Planctomycetes and their phenomic and genomic characterization uncovers novel biology.</title>
        <authorList>
            <person name="Wiegand S."/>
            <person name="Jogler M."/>
            <person name="Boedeker C."/>
            <person name="Pinto D."/>
            <person name="Vollmers J."/>
            <person name="Rivas-Marin E."/>
            <person name="Kohn T."/>
            <person name="Peeters S.H."/>
            <person name="Heuer A."/>
            <person name="Rast P."/>
            <person name="Oberbeckmann S."/>
            <person name="Bunk B."/>
            <person name="Jeske O."/>
            <person name="Meyerdierks A."/>
            <person name="Storesund J.E."/>
            <person name="Kallscheuer N."/>
            <person name="Luecker S."/>
            <person name="Lage O.M."/>
            <person name="Pohl T."/>
            <person name="Merkel B.J."/>
            <person name="Hornburger P."/>
            <person name="Mueller R.-W."/>
            <person name="Bruemmer F."/>
            <person name="Labrenz M."/>
            <person name="Spormann A.M."/>
            <person name="Op den Camp H."/>
            <person name="Overmann J."/>
            <person name="Amann R."/>
            <person name="Jetten M.S.M."/>
            <person name="Mascher T."/>
            <person name="Medema M.H."/>
            <person name="Devos D.P."/>
            <person name="Kaster A.-K."/>
            <person name="Ovreas L."/>
            <person name="Rohde M."/>
            <person name="Galperin M.Y."/>
            <person name="Jogler C."/>
        </authorList>
    </citation>
    <scope>NUCLEOTIDE SEQUENCE [LARGE SCALE GENOMIC DNA]</scope>
    <source>
        <strain evidence="2 3">Mal52</strain>
    </source>
</reference>
<dbReference type="KEGG" id="sdyn:Mal52_21310"/>
<dbReference type="Gene3D" id="2.40.40.20">
    <property type="match status" value="1"/>
</dbReference>
<dbReference type="Proteomes" id="UP000319383">
    <property type="component" value="Chromosome"/>
</dbReference>
<evidence type="ECO:0000313" key="2">
    <source>
        <dbReference type="EMBL" id="QDU43655.1"/>
    </source>
</evidence>
<gene>
    <name evidence="2" type="ORF">Mal52_21310</name>
</gene>
<organism evidence="2 3">
    <name type="scientific">Symmachiella dynata</name>
    <dbReference type="NCBI Taxonomy" id="2527995"/>
    <lineage>
        <taxon>Bacteria</taxon>
        <taxon>Pseudomonadati</taxon>
        <taxon>Planctomycetota</taxon>
        <taxon>Planctomycetia</taxon>
        <taxon>Planctomycetales</taxon>
        <taxon>Planctomycetaceae</taxon>
        <taxon>Symmachiella</taxon>
    </lineage>
</organism>
<dbReference type="AlphaFoldDB" id="A0A517ZMK8"/>
<sequence length="113" mass="12269">MAEEFILIPGRTSKQGTTLNEGKYTDGYLEEISTLQICDQDMQRLGLSDGDQVRMWNDVGEVTVPCKTSKGDELPPGLLFISYGMWSSALMGGDTQGSGMPDSKGLDVFLEPA</sequence>
<accession>A0A517ZMK8</accession>
<name>A0A517ZMK8_9PLAN</name>
<keyword evidence="3" id="KW-1185">Reference proteome</keyword>
<dbReference type="InterPro" id="IPR009010">
    <property type="entry name" value="Asp_de-COase-like_dom_sf"/>
</dbReference>
<dbReference type="GO" id="GO:0043546">
    <property type="term" value="F:molybdopterin cofactor binding"/>
    <property type="evidence" value="ECO:0007669"/>
    <property type="project" value="InterPro"/>
</dbReference>
<dbReference type="Pfam" id="PF01568">
    <property type="entry name" value="Molydop_binding"/>
    <property type="match status" value="1"/>
</dbReference>
<proteinExistence type="predicted"/>
<protein>
    <submittedName>
        <fullName evidence="2">Molybdopterin dinucleotide binding domain protein</fullName>
    </submittedName>
</protein>
<dbReference type="SUPFAM" id="SSF50692">
    <property type="entry name" value="ADC-like"/>
    <property type="match status" value="1"/>
</dbReference>
<feature type="domain" description="Molybdopterin dinucleotide-binding" evidence="1">
    <location>
        <begin position="5"/>
        <end position="91"/>
    </location>
</feature>
<dbReference type="OrthoDB" id="281827at2"/>
<evidence type="ECO:0000313" key="3">
    <source>
        <dbReference type="Proteomes" id="UP000319383"/>
    </source>
</evidence>
<evidence type="ECO:0000259" key="1">
    <source>
        <dbReference type="Pfam" id="PF01568"/>
    </source>
</evidence>
<dbReference type="EMBL" id="CP036276">
    <property type="protein sequence ID" value="QDU43655.1"/>
    <property type="molecule type" value="Genomic_DNA"/>
</dbReference>
<dbReference type="InterPro" id="IPR006657">
    <property type="entry name" value="MoPterin_dinucl-bd_dom"/>
</dbReference>